<dbReference type="CDD" id="cd06259">
    <property type="entry name" value="YdcF-like"/>
    <property type="match status" value="1"/>
</dbReference>
<dbReference type="PANTHER" id="PTHR30336:SF6">
    <property type="entry name" value="INTEGRAL MEMBRANE PROTEIN"/>
    <property type="match status" value="1"/>
</dbReference>
<keyword evidence="3" id="KW-1185">Reference proteome</keyword>
<organism evidence="2 3">
    <name type="scientific">Muribaculum gordoncarteri</name>
    <dbReference type="NCBI Taxonomy" id="2530390"/>
    <lineage>
        <taxon>Bacteria</taxon>
        <taxon>Pseudomonadati</taxon>
        <taxon>Bacteroidota</taxon>
        <taxon>Bacteroidia</taxon>
        <taxon>Bacteroidales</taxon>
        <taxon>Muribaculaceae</taxon>
        <taxon>Muribaculum</taxon>
    </lineage>
</organism>
<dbReference type="AlphaFoldDB" id="A0A4P7VRQ0"/>
<dbReference type="InterPro" id="IPR003848">
    <property type="entry name" value="DUF218"/>
</dbReference>
<dbReference type="EMBL" id="CP039393">
    <property type="protein sequence ID" value="QCD37034.1"/>
    <property type="molecule type" value="Genomic_DNA"/>
</dbReference>
<dbReference type="KEGG" id="mgod:E7746_05655"/>
<dbReference type="InterPro" id="IPR014729">
    <property type="entry name" value="Rossmann-like_a/b/a_fold"/>
</dbReference>
<proteinExistence type="predicted"/>
<evidence type="ECO:0000313" key="3">
    <source>
        <dbReference type="Proteomes" id="UP000297031"/>
    </source>
</evidence>
<sequence length="195" mass="21475">MLIGGVAVTITCFSIVEKNADGRLYSDATEIPYNKVGLFLATSPITPGGAHNYNFDNRVKAAEELYKAGKVDYIIASGGDYTQTEDNGCDEPQAILDSLIVRGVPADRIILDYEGTRTLNSIAKAKQVYGLDSLTLISQKYHNERAIYLAEKYCIHAIGYNANPSPIVHSQIKNTLREYLARVKMFIDIYTGKAS</sequence>
<accession>A0A4P7VRQ0</accession>
<reference evidence="2 3" key="1">
    <citation type="submission" date="2019-02" db="EMBL/GenBank/DDBJ databases">
        <title>Isolation and identification of novel species under the genus Muribaculum.</title>
        <authorList>
            <person name="Miyake S."/>
            <person name="Ding Y."/>
            <person name="Low A."/>
            <person name="Soh M."/>
            <person name="Seedorf H."/>
        </authorList>
    </citation>
    <scope>NUCLEOTIDE SEQUENCE [LARGE SCALE GENOMIC DNA]</scope>
    <source>
        <strain evidence="2 3">TLL-A4</strain>
    </source>
</reference>
<protein>
    <submittedName>
        <fullName evidence="2">Vancomycin high temperature exclusion protein</fullName>
    </submittedName>
</protein>
<dbReference type="OrthoDB" id="9782395at2"/>
<evidence type="ECO:0000259" key="1">
    <source>
        <dbReference type="Pfam" id="PF02698"/>
    </source>
</evidence>
<dbReference type="GO" id="GO:0005886">
    <property type="term" value="C:plasma membrane"/>
    <property type="evidence" value="ECO:0007669"/>
    <property type="project" value="TreeGrafter"/>
</dbReference>
<gene>
    <name evidence="2" type="ORF">E7746_05655</name>
</gene>
<name>A0A4P7VRQ0_9BACT</name>
<evidence type="ECO:0000313" key="2">
    <source>
        <dbReference type="EMBL" id="QCD37034.1"/>
    </source>
</evidence>
<dbReference type="InterPro" id="IPR051599">
    <property type="entry name" value="Cell_Envelope_Assoc"/>
</dbReference>
<dbReference type="Gene3D" id="3.40.50.620">
    <property type="entry name" value="HUPs"/>
    <property type="match status" value="1"/>
</dbReference>
<feature type="domain" description="DUF218" evidence="1">
    <location>
        <begin position="53"/>
        <end position="180"/>
    </location>
</feature>
<dbReference type="Pfam" id="PF02698">
    <property type="entry name" value="DUF218"/>
    <property type="match status" value="1"/>
</dbReference>
<dbReference type="Proteomes" id="UP000297031">
    <property type="component" value="Chromosome"/>
</dbReference>
<dbReference type="PANTHER" id="PTHR30336">
    <property type="entry name" value="INNER MEMBRANE PROTEIN, PROBABLE PERMEASE"/>
    <property type="match status" value="1"/>
</dbReference>